<gene>
    <name evidence="9" type="ORF">GGR25_002130</name>
</gene>
<evidence type="ECO:0000256" key="7">
    <source>
        <dbReference type="ARBA" id="ARBA00023315"/>
    </source>
</evidence>
<dbReference type="GO" id="GO:0006629">
    <property type="term" value="P:lipid metabolic process"/>
    <property type="evidence" value="ECO:0007669"/>
    <property type="project" value="UniProtKB-KW"/>
</dbReference>
<keyword evidence="6" id="KW-0472">Membrane</keyword>
<dbReference type="Pfam" id="PF01553">
    <property type="entry name" value="Acyltransferase"/>
    <property type="match status" value="1"/>
</dbReference>
<evidence type="ECO:0000256" key="1">
    <source>
        <dbReference type="ARBA" id="ARBA00004370"/>
    </source>
</evidence>
<dbReference type="GO" id="GO:0016020">
    <property type="term" value="C:membrane"/>
    <property type="evidence" value="ECO:0007669"/>
    <property type="project" value="UniProtKB-SubCell"/>
</dbReference>
<evidence type="ECO:0000256" key="4">
    <source>
        <dbReference type="ARBA" id="ARBA00022989"/>
    </source>
</evidence>
<dbReference type="RefSeq" id="WP_183398758.1">
    <property type="nucleotide sequence ID" value="NZ_JACIDS010000003.1"/>
</dbReference>
<dbReference type="SUPFAM" id="SSF69593">
    <property type="entry name" value="Glycerol-3-phosphate (1)-acyltransferase"/>
    <property type="match status" value="1"/>
</dbReference>
<evidence type="ECO:0000256" key="6">
    <source>
        <dbReference type="ARBA" id="ARBA00023136"/>
    </source>
</evidence>
<accession>A0A840ALC4</accession>
<keyword evidence="5" id="KW-0443">Lipid metabolism</keyword>
<protein>
    <submittedName>
        <fullName evidence="9">1-acyl-sn-glycerol-3-phosphate acyltransferase</fullName>
        <ecNumber evidence="9">2.3.1.51</ecNumber>
    </submittedName>
</protein>
<keyword evidence="7 9" id="KW-0012">Acyltransferase</keyword>
<evidence type="ECO:0000313" key="10">
    <source>
        <dbReference type="Proteomes" id="UP000553963"/>
    </source>
</evidence>
<sequence length="273" mass="28913">MARLRVGIVLIVLAITTLVLLPVQLIAIRFFPALAARVPMAWQRVAAFCLGLKVTMQGEPSAKRPLMIVSNHVSWLDIVTLGSALPVSFIAKSEVGTWPVVKWLARLQRSVFVDRTRRAMTSASTEAIAGRLRAGDTMVLFAEGTTDDGISVLPFRSALVGAAQEVAGAEASAVVQPVAIVYTALQGIPIGRLRMSDVAWHGDMDLAPHLLGLIGVGAIDAVVVFGTPIPFGPDADRKTVTAAAEAEVRRMVRAARAARGPRRAPILTGAESG</sequence>
<dbReference type="CDD" id="cd07989">
    <property type="entry name" value="LPLAT_AGPAT-like"/>
    <property type="match status" value="1"/>
</dbReference>
<organism evidence="9 10">
    <name type="scientific">Kaistia hirudinis</name>
    <dbReference type="NCBI Taxonomy" id="1293440"/>
    <lineage>
        <taxon>Bacteria</taxon>
        <taxon>Pseudomonadati</taxon>
        <taxon>Pseudomonadota</taxon>
        <taxon>Alphaproteobacteria</taxon>
        <taxon>Hyphomicrobiales</taxon>
        <taxon>Kaistiaceae</taxon>
        <taxon>Kaistia</taxon>
    </lineage>
</organism>
<evidence type="ECO:0000259" key="8">
    <source>
        <dbReference type="SMART" id="SM00563"/>
    </source>
</evidence>
<comment type="caution">
    <text evidence="9">The sequence shown here is derived from an EMBL/GenBank/DDBJ whole genome shotgun (WGS) entry which is preliminary data.</text>
</comment>
<name>A0A840ALC4_9HYPH</name>
<dbReference type="GO" id="GO:0003841">
    <property type="term" value="F:1-acylglycerol-3-phosphate O-acyltransferase activity"/>
    <property type="evidence" value="ECO:0007669"/>
    <property type="project" value="UniProtKB-EC"/>
</dbReference>
<dbReference type="PANTHER" id="PTHR23063">
    <property type="entry name" value="PHOSPHOLIPID ACYLTRANSFERASE"/>
    <property type="match status" value="1"/>
</dbReference>
<dbReference type="AlphaFoldDB" id="A0A840ALC4"/>
<reference evidence="9 10" key="1">
    <citation type="submission" date="2020-08" db="EMBL/GenBank/DDBJ databases">
        <title>Genomic Encyclopedia of Type Strains, Phase IV (KMG-IV): sequencing the most valuable type-strain genomes for metagenomic binning, comparative biology and taxonomic classification.</title>
        <authorList>
            <person name="Goeker M."/>
        </authorList>
    </citation>
    <scope>NUCLEOTIDE SEQUENCE [LARGE SCALE GENOMIC DNA]</scope>
    <source>
        <strain evidence="9 10">DSM 25966</strain>
    </source>
</reference>
<dbReference type="PANTHER" id="PTHR23063:SF52">
    <property type="entry name" value="LYSOPHOSPHATIDYLCHOLINE ACYLTRANSFERASE"/>
    <property type="match status" value="1"/>
</dbReference>
<dbReference type="SMART" id="SM00563">
    <property type="entry name" value="PlsC"/>
    <property type="match status" value="1"/>
</dbReference>
<dbReference type="Proteomes" id="UP000553963">
    <property type="component" value="Unassembled WGS sequence"/>
</dbReference>
<keyword evidence="4" id="KW-1133">Transmembrane helix</keyword>
<dbReference type="EC" id="2.3.1.51" evidence="9"/>
<keyword evidence="2 9" id="KW-0808">Transferase</keyword>
<dbReference type="EMBL" id="JACIDS010000003">
    <property type="protein sequence ID" value="MBB3931080.1"/>
    <property type="molecule type" value="Genomic_DNA"/>
</dbReference>
<keyword evidence="3" id="KW-0812">Transmembrane</keyword>
<evidence type="ECO:0000313" key="9">
    <source>
        <dbReference type="EMBL" id="MBB3931080.1"/>
    </source>
</evidence>
<keyword evidence="10" id="KW-1185">Reference proteome</keyword>
<feature type="domain" description="Phospholipid/glycerol acyltransferase" evidence="8">
    <location>
        <begin position="66"/>
        <end position="183"/>
    </location>
</feature>
<evidence type="ECO:0000256" key="2">
    <source>
        <dbReference type="ARBA" id="ARBA00022679"/>
    </source>
</evidence>
<dbReference type="InterPro" id="IPR002123">
    <property type="entry name" value="Plipid/glycerol_acylTrfase"/>
</dbReference>
<evidence type="ECO:0000256" key="5">
    <source>
        <dbReference type="ARBA" id="ARBA00023098"/>
    </source>
</evidence>
<comment type="subcellular location">
    <subcellularLocation>
        <location evidence="1">Membrane</location>
    </subcellularLocation>
</comment>
<proteinExistence type="predicted"/>
<evidence type="ECO:0000256" key="3">
    <source>
        <dbReference type="ARBA" id="ARBA00022692"/>
    </source>
</evidence>